<accession>A0ABT8ZR78</accession>
<keyword evidence="2" id="KW-1185">Reference proteome</keyword>
<evidence type="ECO:0000313" key="1">
    <source>
        <dbReference type="EMBL" id="MDO7836973.1"/>
    </source>
</evidence>
<reference evidence="1" key="1">
    <citation type="submission" date="2023-07" db="EMBL/GenBank/DDBJ databases">
        <title>Bacterial whole genome sequence for Sphingobium sp. HBC34.</title>
        <authorList>
            <person name="Le V."/>
            <person name="Ko S.-R."/>
            <person name="Ahn C.-Y."/>
            <person name="Oh H.-M."/>
        </authorList>
    </citation>
    <scope>NUCLEOTIDE SEQUENCE</scope>
    <source>
        <strain evidence="1">HBC34</strain>
    </source>
</reference>
<name>A0ABT8ZR78_9SPHN</name>
<evidence type="ECO:0000313" key="2">
    <source>
        <dbReference type="Proteomes" id="UP001176471"/>
    </source>
</evidence>
<gene>
    <name evidence="1" type="ORF">Q4610_18150</name>
</gene>
<sequence length="211" mass="24333">MTDESDYSLLQPDVFSKLLNLDWFIAAISLEYRSIAQSFKCVPILSRERLVQAYDIFWHDVDRGKTQNLPEGTISLDQFKLSSYLCFWLRRINPVREIRAISSLGDHKNWLDSEERLSFETENFLLYGNEIVSLAIAVRLSQYLTAVIAGNRTSISVKNKKTYIRQIDQETLVEYGKILKHKNISSHGIMMALHMLSGSGQKTLLITPNEW</sequence>
<dbReference type="RefSeq" id="WP_304537349.1">
    <property type="nucleotide sequence ID" value="NZ_JAUQOM010000013.1"/>
</dbReference>
<protein>
    <submittedName>
        <fullName evidence="1">Uncharacterized protein</fullName>
    </submittedName>
</protein>
<dbReference type="EMBL" id="JAUQOM010000013">
    <property type="protein sequence ID" value="MDO7836973.1"/>
    <property type="molecule type" value="Genomic_DNA"/>
</dbReference>
<proteinExistence type="predicted"/>
<organism evidence="1 2">
    <name type="scientific">Sphingobium cyanobacteriorum</name>
    <dbReference type="NCBI Taxonomy" id="3063954"/>
    <lineage>
        <taxon>Bacteria</taxon>
        <taxon>Pseudomonadati</taxon>
        <taxon>Pseudomonadota</taxon>
        <taxon>Alphaproteobacteria</taxon>
        <taxon>Sphingomonadales</taxon>
        <taxon>Sphingomonadaceae</taxon>
        <taxon>Sphingobium</taxon>
    </lineage>
</organism>
<comment type="caution">
    <text evidence="1">The sequence shown here is derived from an EMBL/GenBank/DDBJ whole genome shotgun (WGS) entry which is preliminary data.</text>
</comment>
<dbReference type="Proteomes" id="UP001176471">
    <property type="component" value="Unassembled WGS sequence"/>
</dbReference>